<evidence type="ECO:0000313" key="3">
    <source>
        <dbReference type="EMBL" id="GAA4340173.1"/>
    </source>
</evidence>
<organism evidence="3 4">
    <name type="scientific">Mucilaginibacter gynuensis</name>
    <dbReference type="NCBI Taxonomy" id="1302236"/>
    <lineage>
        <taxon>Bacteria</taxon>
        <taxon>Pseudomonadati</taxon>
        <taxon>Bacteroidota</taxon>
        <taxon>Sphingobacteriia</taxon>
        <taxon>Sphingobacteriales</taxon>
        <taxon>Sphingobacteriaceae</taxon>
        <taxon>Mucilaginibacter</taxon>
    </lineage>
</organism>
<gene>
    <name evidence="3" type="ORF">GCM10023149_51370</name>
</gene>
<name>A0ABP8HJB3_9SPHI</name>
<keyword evidence="2" id="KW-0378">Hydrolase</keyword>
<sequence>MGLAKDIAKVTVNGIEIGAAWTPPYQVDITKALKKGENTLDIKVVNTWVNRLQGDALLPVEKRITSTHLRVDQGAGLEPSGLLGPVKIDLVNY</sequence>
<comment type="caution">
    <text evidence="3">The sequence shown here is derived from an EMBL/GenBank/DDBJ whole genome shotgun (WGS) entry which is preliminary data.</text>
</comment>
<dbReference type="Gene3D" id="2.60.120.260">
    <property type="entry name" value="Galactose-binding domain-like"/>
    <property type="match status" value="1"/>
</dbReference>
<accession>A0ABP8HJB3</accession>
<dbReference type="Proteomes" id="UP001500582">
    <property type="component" value="Unassembled WGS sequence"/>
</dbReference>
<evidence type="ECO:0008006" key="5">
    <source>
        <dbReference type="Google" id="ProtNLM"/>
    </source>
</evidence>
<evidence type="ECO:0000256" key="2">
    <source>
        <dbReference type="ARBA" id="ARBA00022801"/>
    </source>
</evidence>
<dbReference type="EMBL" id="BAABFT010000025">
    <property type="protein sequence ID" value="GAA4340173.1"/>
    <property type="molecule type" value="Genomic_DNA"/>
</dbReference>
<reference evidence="4" key="1">
    <citation type="journal article" date="2019" name="Int. J. Syst. Evol. Microbiol.">
        <title>The Global Catalogue of Microorganisms (GCM) 10K type strain sequencing project: providing services to taxonomists for standard genome sequencing and annotation.</title>
        <authorList>
            <consortium name="The Broad Institute Genomics Platform"/>
            <consortium name="The Broad Institute Genome Sequencing Center for Infectious Disease"/>
            <person name="Wu L."/>
            <person name="Ma J."/>
        </authorList>
    </citation>
    <scope>NUCLEOTIDE SEQUENCE [LARGE SCALE GENOMIC DNA]</scope>
    <source>
        <strain evidence="4">JCM 17705</strain>
    </source>
</reference>
<dbReference type="PANTHER" id="PTHR43817:SF1">
    <property type="entry name" value="HYDROLASE, FAMILY 43, PUTATIVE (AFU_ORTHOLOGUE AFUA_3G01660)-RELATED"/>
    <property type="match status" value="1"/>
</dbReference>
<dbReference type="InterPro" id="IPR008979">
    <property type="entry name" value="Galactose-bd-like_sf"/>
</dbReference>
<dbReference type="PANTHER" id="PTHR43817">
    <property type="entry name" value="GLYCOSYL HYDROLASE"/>
    <property type="match status" value="1"/>
</dbReference>
<proteinExistence type="predicted"/>
<protein>
    <recommendedName>
        <fullName evidence="5">Glycosyl hydrolase family 2</fullName>
    </recommendedName>
</protein>
<evidence type="ECO:0000256" key="1">
    <source>
        <dbReference type="ARBA" id="ARBA00022729"/>
    </source>
</evidence>
<keyword evidence="1" id="KW-0732">Signal</keyword>
<dbReference type="NCBIfam" id="NF045579">
    <property type="entry name" value="rhamnoside_JR"/>
    <property type="match status" value="1"/>
</dbReference>
<keyword evidence="4" id="KW-1185">Reference proteome</keyword>
<evidence type="ECO:0000313" key="4">
    <source>
        <dbReference type="Proteomes" id="UP001500582"/>
    </source>
</evidence>
<dbReference type="SUPFAM" id="SSF49785">
    <property type="entry name" value="Galactose-binding domain-like"/>
    <property type="match status" value="1"/>
</dbReference>